<dbReference type="AlphaFoldDB" id="A0A0E9PYU6"/>
<organism evidence="1">
    <name type="scientific">Anguilla anguilla</name>
    <name type="common">European freshwater eel</name>
    <name type="synonym">Muraena anguilla</name>
    <dbReference type="NCBI Taxonomy" id="7936"/>
    <lineage>
        <taxon>Eukaryota</taxon>
        <taxon>Metazoa</taxon>
        <taxon>Chordata</taxon>
        <taxon>Craniata</taxon>
        <taxon>Vertebrata</taxon>
        <taxon>Euteleostomi</taxon>
        <taxon>Actinopterygii</taxon>
        <taxon>Neopterygii</taxon>
        <taxon>Teleostei</taxon>
        <taxon>Anguilliformes</taxon>
        <taxon>Anguillidae</taxon>
        <taxon>Anguilla</taxon>
    </lineage>
</organism>
<proteinExistence type="predicted"/>
<evidence type="ECO:0000313" key="1">
    <source>
        <dbReference type="EMBL" id="JAH09781.1"/>
    </source>
</evidence>
<sequence length="23" mass="2832">MFCTFSIFIFMDFLLRKKGLDCR</sequence>
<dbReference type="EMBL" id="GBXM01098796">
    <property type="protein sequence ID" value="JAH09781.1"/>
    <property type="molecule type" value="Transcribed_RNA"/>
</dbReference>
<protein>
    <submittedName>
        <fullName evidence="1">Uncharacterized protein</fullName>
    </submittedName>
</protein>
<name>A0A0E9PYU6_ANGAN</name>
<accession>A0A0E9PYU6</accession>
<reference evidence="1" key="2">
    <citation type="journal article" date="2015" name="Fish Shellfish Immunol.">
        <title>Early steps in the European eel (Anguilla anguilla)-Vibrio vulnificus interaction in the gills: Role of the RtxA13 toxin.</title>
        <authorList>
            <person name="Callol A."/>
            <person name="Pajuelo D."/>
            <person name="Ebbesson L."/>
            <person name="Teles M."/>
            <person name="MacKenzie S."/>
            <person name="Amaro C."/>
        </authorList>
    </citation>
    <scope>NUCLEOTIDE SEQUENCE</scope>
</reference>
<reference evidence="1" key="1">
    <citation type="submission" date="2014-11" db="EMBL/GenBank/DDBJ databases">
        <authorList>
            <person name="Amaro Gonzalez C."/>
        </authorList>
    </citation>
    <scope>NUCLEOTIDE SEQUENCE</scope>
</reference>